<dbReference type="Proteomes" id="UP000020766">
    <property type="component" value="Unassembled WGS sequence"/>
</dbReference>
<organism evidence="1 2">
    <name type="scientific">Comamonas aquatica DA1877</name>
    <dbReference type="NCBI Taxonomy" id="1457173"/>
    <lineage>
        <taxon>Bacteria</taxon>
        <taxon>Pseudomonadati</taxon>
        <taxon>Pseudomonadota</taxon>
        <taxon>Betaproteobacteria</taxon>
        <taxon>Burkholderiales</taxon>
        <taxon>Comamonadaceae</taxon>
        <taxon>Comamonas</taxon>
    </lineage>
</organism>
<dbReference type="PATRIC" id="fig|1457173.3.peg.1485"/>
<dbReference type="GeneID" id="74937871"/>
<accession>A0A014P2R1</accession>
<dbReference type="AlphaFoldDB" id="A0A014P2R1"/>
<keyword evidence="2" id="KW-1185">Reference proteome</keyword>
<gene>
    <name evidence="1" type="ORF">AX13_16160</name>
</gene>
<name>A0A014P2R1_9BURK</name>
<evidence type="ECO:0000313" key="1">
    <source>
        <dbReference type="EMBL" id="EXU80445.1"/>
    </source>
</evidence>
<protein>
    <submittedName>
        <fullName evidence="1">Uncharacterized protein</fullName>
    </submittedName>
</protein>
<reference evidence="1 2" key="1">
    <citation type="submission" date="2014-01" db="EMBL/GenBank/DDBJ databases">
        <title>Interspecies Systems Biology Uncovers Metabolites Affecting C. elegans Gene Expression and Life History Traits.</title>
        <authorList>
            <person name="Watson E."/>
            <person name="Macneil L.T."/>
            <person name="Ritter A.D."/>
            <person name="Yilmaz L.S."/>
            <person name="Rosebrock A.P."/>
            <person name="Caudy A.A."/>
            <person name="Walhout A.J."/>
        </authorList>
    </citation>
    <scope>NUCLEOTIDE SEQUENCE [LARGE SCALE GENOMIC DNA]</scope>
    <source>
        <strain evidence="1 2">DA1877</strain>
    </source>
</reference>
<sequence length="72" mass="8054">MHHASITERVGHYVVTPLTHTTASGKVSAAVSIRRGVYDRVFRFIDQFDSRASATRYALQEGRSMVLCNQLS</sequence>
<evidence type="ECO:0000313" key="2">
    <source>
        <dbReference type="Proteomes" id="UP000020766"/>
    </source>
</evidence>
<dbReference type="RefSeq" id="WP_042413326.1">
    <property type="nucleotide sequence ID" value="NZ_JBOK01000007.1"/>
</dbReference>
<dbReference type="EMBL" id="JBOK01000007">
    <property type="protein sequence ID" value="EXU80445.1"/>
    <property type="molecule type" value="Genomic_DNA"/>
</dbReference>
<comment type="caution">
    <text evidence="1">The sequence shown here is derived from an EMBL/GenBank/DDBJ whole genome shotgun (WGS) entry which is preliminary data.</text>
</comment>
<proteinExistence type="predicted"/>